<name>A0A4X2KWJ1_VOMUR</name>
<reference evidence="2" key="2">
    <citation type="submission" date="2025-08" db="UniProtKB">
        <authorList>
            <consortium name="Ensembl"/>
        </authorList>
    </citation>
    <scope>IDENTIFICATION</scope>
</reference>
<dbReference type="STRING" id="29139.ENSVURP00010016639"/>
<dbReference type="Ensembl" id="ENSVURT00010018910.1">
    <property type="protein sequence ID" value="ENSVURP00010016639.1"/>
    <property type="gene ID" value="ENSVURG00010012740.1"/>
</dbReference>
<accession>A0A4X2KWJ1</accession>
<protein>
    <submittedName>
        <fullName evidence="2">Uncharacterized protein</fullName>
    </submittedName>
</protein>
<feature type="compositionally biased region" description="Basic residues" evidence="1">
    <location>
        <begin position="16"/>
        <end position="25"/>
    </location>
</feature>
<dbReference type="AlphaFoldDB" id="A0A4X2KWJ1"/>
<sequence length="102" mass="11353">MLPYSVTAVYIHTHTHPPTHHHHHAFPPTALGQHPEREAPAFPVGKKVQKAANTSRGLYQRWCELLQETEVAVSKSSTGPPMSSPSFGALNRTWRRLDILPG</sequence>
<reference evidence="2" key="3">
    <citation type="submission" date="2025-09" db="UniProtKB">
        <authorList>
            <consortium name="Ensembl"/>
        </authorList>
    </citation>
    <scope>IDENTIFICATION</scope>
</reference>
<evidence type="ECO:0000256" key="1">
    <source>
        <dbReference type="SAM" id="MobiDB-lite"/>
    </source>
</evidence>
<reference evidence="3" key="1">
    <citation type="submission" date="2018-12" db="EMBL/GenBank/DDBJ databases">
        <authorList>
            <person name="Yazar S."/>
        </authorList>
    </citation>
    <scope>NUCLEOTIDE SEQUENCE [LARGE SCALE GENOMIC DNA]</scope>
</reference>
<proteinExistence type="predicted"/>
<evidence type="ECO:0000313" key="3">
    <source>
        <dbReference type="Proteomes" id="UP000314987"/>
    </source>
</evidence>
<feature type="region of interest" description="Disordered" evidence="1">
    <location>
        <begin position="16"/>
        <end position="37"/>
    </location>
</feature>
<organism evidence="2 3">
    <name type="scientific">Vombatus ursinus</name>
    <name type="common">Common wombat</name>
    <dbReference type="NCBI Taxonomy" id="29139"/>
    <lineage>
        <taxon>Eukaryota</taxon>
        <taxon>Metazoa</taxon>
        <taxon>Chordata</taxon>
        <taxon>Craniata</taxon>
        <taxon>Vertebrata</taxon>
        <taxon>Euteleostomi</taxon>
        <taxon>Mammalia</taxon>
        <taxon>Metatheria</taxon>
        <taxon>Diprotodontia</taxon>
        <taxon>Vombatidae</taxon>
        <taxon>Vombatus</taxon>
    </lineage>
</organism>
<dbReference type="Proteomes" id="UP000314987">
    <property type="component" value="Unassembled WGS sequence"/>
</dbReference>
<evidence type="ECO:0000313" key="2">
    <source>
        <dbReference type="Ensembl" id="ENSVURP00010016639.1"/>
    </source>
</evidence>
<keyword evidence="3" id="KW-1185">Reference proteome</keyword>